<evidence type="ECO:0000256" key="26">
    <source>
        <dbReference type="PROSITE-ProRule" id="PRU00409"/>
    </source>
</evidence>
<evidence type="ECO:0000256" key="16">
    <source>
        <dbReference type="ARBA" id="ARBA00023316"/>
    </source>
</evidence>
<evidence type="ECO:0000256" key="9">
    <source>
        <dbReference type="ARBA" id="ARBA00022723"/>
    </source>
</evidence>
<feature type="binding site" evidence="25">
    <location>
        <position position="336"/>
    </location>
    <ligand>
        <name>Mg(2+)</name>
        <dbReference type="ChEBI" id="CHEBI:18420"/>
        <label>1</label>
    </ligand>
</feature>
<dbReference type="PROSITE" id="PS00844">
    <property type="entry name" value="DALA_DALA_LIGASE_2"/>
    <property type="match status" value="1"/>
</dbReference>
<dbReference type="NCBIfam" id="NF002378">
    <property type="entry name" value="PRK01372.1"/>
    <property type="match status" value="1"/>
</dbReference>
<dbReference type="GO" id="GO:0046872">
    <property type="term" value="F:metal ion binding"/>
    <property type="evidence" value="ECO:0007669"/>
    <property type="project" value="UniProtKB-KW"/>
</dbReference>
<keyword evidence="10 24" id="KW-0547">Nucleotide-binding</keyword>
<feature type="domain" description="ATP-grasp" evidence="27">
    <location>
        <begin position="161"/>
        <end position="369"/>
    </location>
</feature>
<dbReference type="OrthoDB" id="9813261at2"/>
<evidence type="ECO:0000256" key="3">
    <source>
        <dbReference type="ARBA" id="ARBA00004496"/>
    </source>
</evidence>
<evidence type="ECO:0000256" key="21">
    <source>
        <dbReference type="ARBA" id="ARBA00077154"/>
    </source>
</evidence>
<dbReference type="Gene3D" id="3.40.50.20">
    <property type="match status" value="1"/>
</dbReference>
<dbReference type="PROSITE" id="PS00843">
    <property type="entry name" value="DALA_DALA_LIGASE_1"/>
    <property type="match status" value="1"/>
</dbReference>
<comment type="caution">
    <text evidence="28">The sequence shown here is derived from an EMBL/GenBank/DDBJ whole genome shotgun (WGS) entry which is preliminary data.</text>
</comment>
<dbReference type="PIRSF" id="PIRSF039102">
    <property type="entry name" value="Ddl/VanB"/>
    <property type="match status" value="1"/>
</dbReference>
<evidence type="ECO:0000256" key="19">
    <source>
        <dbReference type="ARBA" id="ARBA00068427"/>
    </source>
</evidence>
<dbReference type="InterPro" id="IPR005905">
    <property type="entry name" value="D_ala_D_ala"/>
</dbReference>
<feature type="binding site" evidence="24">
    <location>
        <begin position="335"/>
        <end position="336"/>
    </location>
    <ligand>
        <name>ATP</name>
        <dbReference type="ChEBI" id="CHEBI:30616"/>
    </ligand>
</feature>
<dbReference type="EMBL" id="MWQN01000001">
    <property type="protein sequence ID" value="OPC80967.1"/>
    <property type="molecule type" value="Genomic_DNA"/>
</dbReference>
<feature type="binding site" evidence="24">
    <location>
        <begin position="239"/>
        <end position="246"/>
    </location>
    <ligand>
        <name>ATP</name>
        <dbReference type="ChEBI" id="CHEBI:30616"/>
    </ligand>
</feature>
<keyword evidence="15 25" id="KW-0464">Manganese</keyword>
<feature type="binding site" evidence="25">
    <location>
        <position position="336"/>
    </location>
    <ligand>
        <name>Mg(2+)</name>
        <dbReference type="ChEBI" id="CHEBI:18420"/>
        <label>2</label>
    </ligand>
</feature>
<keyword evidence="14 22" id="KW-0573">Peptidoglycan synthesis</keyword>
<dbReference type="InterPro" id="IPR000291">
    <property type="entry name" value="D-Ala_lig_Van_CS"/>
</dbReference>
<evidence type="ECO:0000256" key="12">
    <source>
        <dbReference type="ARBA" id="ARBA00022842"/>
    </source>
</evidence>
<dbReference type="InterPro" id="IPR011761">
    <property type="entry name" value="ATP-grasp"/>
</dbReference>
<evidence type="ECO:0000256" key="11">
    <source>
        <dbReference type="ARBA" id="ARBA00022840"/>
    </source>
</evidence>
<organism evidence="28 29">
    <name type="scientific">Embleya scabrispora</name>
    <dbReference type="NCBI Taxonomy" id="159449"/>
    <lineage>
        <taxon>Bacteria</taxon>
        <taxon>Bacillati</taxon>
        <taxon>Actinomycetota</taxon>
        <taxon>Actinomycetes</taxon>
        <taxon>Kitasatosporales</taxon>
        <taxon>Streptomycetaceae</taxon>
        <taxon>Embleya</taxon>
    </lineage>
</organism>
<dbReference type="GO" id="GO:0071555">
    <property type="term" value="P:cell wall organization"/>
    <property type="evidence" value="ECO:0007669"/>
    <property type="project" value="UniProtKB-KW"/>
</dbReference>
<comment type="catalytic activity">
    <reaction evidence="17 22">
        <text>2 D-alanine + ATP = D-alanyl-D-alanine + ADP + phosphate + H(+)</text>
        <dbReference type="Rhea" id="RHEA:11224"/>
        <dbReference type="ChEBI" id="CHEBI:15378"/>
        <dbReference type="ChEBI" id="CHEBI:30616"/>
        <dbReference type="ChEBI" id="CHEBI:43474"/>
        <dbReference type="ChEBI" id="CHEBI:57416"/>
        <dbReference type="ChEBI" id="CHEBI:57822"/>
        <dbReference type="ChEBI" id="CHEBI:456216"/>
        <dbReference type="EC" id="6.3.2.4"/>
    </reaction>
</comment>
<evidence type="ECO:0000313" key="29">
    <source>
        <dbReference type="Proteomes" id="UP000190037"/>
    </source>
</evidence>
<evidence type="ECO:0000256" key="24">
    <source>
        <dbReference type="PIRSR" id="PIRSR039102-2"/>
    </source>
</evidence>
<dbReference type="RefSeq" id="WP_078975277.1">
    <property type="nucleotide sequence ID" value="NZ_MWQN01000001.1"/>
</dbReference>
<comment type="function">
    <text evidence="2 22">Cell wall formation.</text>
</comment>
<dbReference type="SUPFAM" id="SSF52440">
    <property type="entry name" value="PreATP-grasp domain"/>
    <property type="match status" value="1"/>
</dbReference>
<comment type="subcellular location">
    <subcellularLocation>
        <location evidence="3 22">Cytoplasm</location>
    </subcellularLocation>
</comment>
<evidence type="ECO:0000313" key="28">
    <source>
        <dbReference type="EMBL" id="OPC80967.1"/>
    </source>
</evidence>
<evidence type="ECO:0000256" key="15">
    <source>
        <dbReference type="ARBA" id="ARBA00023211"/>
    </source>
</evidence>
<comment type="cofactor">
    <cofactor evidence="25">
        <name>Mg(2+)</name>
        <dbReference type="ChEBI" id="CHEBI:18420"/>
    </cofactor>
    <cofactor evidence="25">
        <name>Mn(2+)</name>
        <dbReference type="ChEBI" id="CHEBI:29035"/>
    </cofactor>
    <text evidence="25">Binds 2 magnesium or manganese ions per subunit.</text>
</comment>
<feature type="binding site" evidence="24">
    <location>
        <begin position="201"/>
        <end position="203"/>
    </location>
    <ligand>
        <name>ATP</name>
        <dbReference type="ChEBI" id="CHEBI:30616"/>
    </ligand>
</feature>
<comment type="cofactor">
    <cofactor evidence="1">
        <name>Mn(2+)</name>
        <dbReference type="ChEBI" id="CHEBI:29035"/>
    </cofactor>
</comment>
<comment type="pathway">
    <text evidence="4 22">Cell wall biogenesis; peptidoglycan biosynthesis.</text>
</comment>
<dbReference type="UniPathway" id="UPA00219"/>
<evidence type="ECO:0000256" key="7">
    <source>
        <dbReference type="ARBA" id="ARBA00022490"/>
    </source>
</evidence>
<keyword evidence="13 22" id="KW-0133">Cell shape</keyword>
<dbReference type="PANTHER" id="PTHR23132:SF25">
    <property type="entry name" value="D-ALANINE--D-ALANINE LIGASE A"/>
    <property type="match status" value="1"/>
</dbReference>
<evidence type="ECO:0000256" key="18">
    <source>
        <dbReference type="ARBA" id="ARBA00060592"/>
    </source>
</evidence>
<evidence type="ECO:0000256" key="22">
    <source>
        <dbReference type="HAMAP-Rule" id="MF_00047"/>
    </source>
</evidence>
<dbReference type="NCBIfam" id="TIGR01205">
    <property type="entry name" value="D_ala_D_alaTIGR"/>
    <property type="match status" value="1"/>
</dbReference>
<protein>
    <recommendedName>
        <fullName evidence="19 22">D-alanine--D-alanine ligase</fullName>
        <ecNumber evidence="6 22">6.3.2.4</ecNumber>
    </recommendedName>
    <alternativeName>
        <fullName evidence="21 22">D-Ala-D-Ala ligase</fullName>
    </alternativeName>
    <alternativeName>
        <fullName evidence="20 22">D-alanylalanine synthetase</fullName>
    </alternativeName>
</protein>
<feature type="binding site" evidence="25">
    <location>
        <position position="323"/>
    </location>
    <ligand>
        <name>Mg(2+)</name>
        <dbReference type="ChEBI" id="CHEBI:18420"/>
        <label>1</label>
    </ligand>
</feature>
<evidence type="ECO:0000256" key="23">
    <source>
        <dbReference type="PIRSR" id="PIRSR039102-1"/>
    </source>
</evidence>
<sequence>MNDLSGTPHFSSRPRVAVVFGGRSSEHAISCVTAGSVLAAIDRSKYDVLPIGIGTDGRWMLVGDDPARLAIQGDRLPEVTDVAESTAPLILAADPTAREITVLEPGMLPKLLGEIDVVFPLLHGPYGEDGTLQGFLELAQVPYVGSGVLASAASMDKEYMKALFTGFGLPSGPYATVRPREWERDPAAVREAVSSLGFPVFVKPARAGSSMGITKVHRIEDLDAAIEEARRHDPKVIVEGMLTGREIECGVLEFEDGPRASVPAEIRVGGGHEFYDFAAKYLPDNGTRLDVPAELTKEQTAEVQRLAIAAFEALSCEGLARVDFFLLENGHFVINEVNTMPGFTPVSMYPSVWQATGVDYPELVDRLISAALRRPNALLR</sequence>
<evidence type="ECO:0000256" key="2">
    <source>
        <dbReference type="ARBA" id="ARBA00003921"/>
    </source>
</evidence>
<dbReference type="GO" id="GO:0008360">
    <property type="term" value="P:regulation of cell shape"/>
    <property type="evidence" value="ECO:0007669"/>
    <property type="project" value="UniProtKB-KW"/>
</dbReference>
<dbReference type="GO" id="GO:0009252">
    <property type="term" value="P:peptidoglycan biosynthetic process"/>
    <property type="evidence" value="ECO:0007669"/>
    <property type="project" value="UniProtKB-UniRule"/>
</dbReference>
<evidence type="ECO:0000256" key="13">
    <source>
        <dbReference type="ARBA" id="ARBA00022960"/>
    </source>
</evidence>
<dbReference type="eggNOG" id="COG1181">
    <property type="taxonomic scope" value="Bacteria"/>
</dbReference>
<feature type="binding site" evidence="24">
    <location>
        <position position="157"/>
    </location>
    <ligand>
        <name>ATP</name>
        <dbReference type="ChEBI" id="CHEBI:30616"/>
    </ligand>
</feature>
<dbReference type="Pfam" id="PF01820">
    <property type="entry name" value="Dala_Dala_lig_N"/>
    <property type="match status" value="1"/>
</dbReference>
<dbReference type="Gene3D" id="3.30.470.20">
    <property type="entry name" value="ATP-grasp fold, B domain"/>
    <property type="match status" value="1"/>
</dbReference>
<keyword evidence="12 25" id="KW-0460">Magnesium</keyword>
<evidence type="ECO:0000256" key="10">
    <source>
        <dbReference type="ARBA" id="ARBA00022741"/>
    </source>
</evidence>
<dbReference type="GO" id="GO:0005524">
    <property type="term" value="F:ATP binding"/>
    <property type="evidence" value="ECO:0007669"/>
    <property type="project" value="UniProtKB-UniRule"/>
</dbReference>
<dbReference type="EC" id="6.3.2.4" evidence="6 22"/>
<evidence type="ECO:0000256" key="5">
    <source>
        <dbReference type="ARBA" id="ARBA00010871"/>
    </source>
</evidence>
<reference evidence="28 29" key="1">
    <citation type="submission" date="2017-03" db="EMBL/GenBank/DDBJ databases">
        <title>Draft genome sequence of Streptomyces scabrisporus NF3, endophyte isolated from Amphipterygium adstringens.</title>
        <authorList>
            <person name="Vazquez M."/>
            <person name="Ceapa C.D."/>
            <person name="Rodriguez Luna D."/>
            <person name="Sanchez Esquivel S."/>
        </authorList>
    </citation>
    <scope>NUCLEOTIDE SEQUENCE [LARGE SCALE GENOMIC DNA]</scope>
    <source>
        <strain evidence="28 29">NF3</strain>
    </source>
</reference>
<dbReference type="HAMAP" id="MF_00047">
    <property type="entry name" value="Dala_Dala_lig"/>
    <property type="match status" value="1"/>
</dbReference>
<dbReference type="SUPFAM" id="SSF56059">
    <property type="entry name" value="Glutathione synthetase ATP-binding domain-like"/>
    <property type="match status" value="1"/>
</dbReference>
<name>A0A1T3NVU8_9ACTN</name>
<evidence type="ECO:0000256" key="1">
    <source>
        <dbReference type="ARBA" id="ARBA00001936"/>
    </source>
</evidence>
<dbReference type="PROSITE" id="PS50975">
    <property type="entry name" value="ATP_GRASP"/>
    <property type="match status" value="1"/>
</dbReference>
<keyword evidence="7 22" id="KW-0963">Cytoplasm</keyword>
<evidence type="ECO:0000256" key="8">
    <source>
        <dbReference type="ARBA" id="ARBA00022598"/>
    </source>
</evidence>
<dbReference type="Gene3D" id="3.30.1490.20">
    <property type="entry name" value="ATP-grasp fold, A domain"/>
    <property type="match status" value="1"/>
</dbReference>
<keyword evidence="16 22" id="KW-0961">Cell wall biogenesis/degradation</keyword>
<dbReference type="Pfam" id="PF07478">
    <property type="entry name" value="Dala_Dala_lig_C"/>
    <property type="match status" value="1"/>
</dbReference>
<evidence type="ECO:0000256" key="25">
    <source>
        <dbReference type="PIRSR" id="PIRSR039102-3"/>
    </source>
</evidence>
<evidence type="ECO:0000259" key="27">
    <source>
        <dbReference type="PROSITE" id="PS50975"/>
    </source>
</evidence>
<dbReference type="STRING" id="159449.B4N89_08410"/>
<accession>A0A1T3NVU8</accession>
<feature type="binding site" evidence="25">
    <location>
        <position position="338"/>
    </location>
    <ligand>
        <name>Mg(2+)</name>
        <dbReference type="ChEBI" id="CHEBI:18420"/>
        <label>2</label>
    </ligand>
</feature>
<keyword evidence="8 22" id="KW-0436">Ligase</keyword>
<gene>
    <name evidence="22" type="primary">ddl</name>
    <name evidence="28" type="ORF">B4N89_08410</name>
</gene>
<dbReference type="AlphaFoldDB" id="A0A1T3NVU8"/>
<feature type="active site" evidence="23">
    <location>
        <position position="347"/>
    </location>
</feature>
<evidence type="ECO:0000256" key="14">
    <source>
        <dbReference type="ARBA" id="ARBA00022984"/>
    </source>
</evidence>
<feature type="active site" evidence="23">
    <location>
        <position position="26"/>
    </location>
</feature>
<dbReference type="PANTHER" id="PTHR23132">
    <property type="entry name" value="D-ALANINE--D-ALANINE LIGASE"/>
    <property type="match status" value="1"/>
</dbReference>
<dbReference type="FunFam" id="3.30.1490.20:FF:000007">
    <property type="entry name" value="D-alanine--D-alanine ligase"/>
    <property type="match status" value="1"/>
</dbReference>
<evidence type="ECO:0000256" key="17">
    <source>
        <dbReference type="ARBA" id="ARBA00047614"/>
    </source>
</evidence>
<dbReference type="InterPro" id="IPR011095">
    <property type="entry name" value="Dala_Dala_lig_C"/>
</dbReference>
<comment type="similarity">
    <text evidence="5 22">Belongs to the D-alanine--D-alanine ligase family.</text>
</comment>
<feature type="active site" evidence="23">
    <location>
        <position position="209"/>
    </location>
</feature>
<proteinExistence type="inferred from homology"/>
<evidence type="ECO:0000256" key="6">
    <source>
        <dbReference type="ARBA" id="ARBA00012216"/>
    </source>
</evidence>
<dbReference type="FunFam" id="3.30.470.20:FF:000008">
    <property type="entry name" value="D-alanine--D-alanine ligase"/>
    <property type="match status" value="1"/>
</dbReference>
<keyword evidence="9 25" id="KW-0479">Metal-binding</keyword>
<feature type="binding site" evidence="24">
    <location>
        <begin position="209"/>
        <end position="210"/>
    </location>
    <ligand>
        <name>ATP</name>
        <dbReference type="ChEBI" id="CHEBI:30616"/>
    </ligand>
</feature>
<dbReference type="GO" id="GO:0005829">
    <property type="term" value="C:cytosol"/>
    <property type="evidence" value="ECO:0007669"/>
    <property type="project" value="TreeGrafter"/>
</dbReference>
<keyword evidence="29" id="KW-1185">Reference proteome</keyword>
<keyword evidence="11 26" id="KW-0067">ATP-binding</keyword>
<dbReference type="InterPro" id="IPR011127">
    <property type="entry name" value="Dala_Dala_lig_N"/>
</dbReference>
<evidence type="ECO:0000256" key="4">
    <source>
        <dbReference type="ARBA" id="ARBA00004752"/>
    </source>
</evidence>
<dbReference type="NCBIfam" id="NF002528">
    <property type="entry name" value="PRK01966.1-4"/>
    <property type="match status" value="1"/>
</dbReference>
<dbReference type="Proteomes" id="UP000190037">
    <property type="component" value="Unassembled WGS sequence"/>
</dbReference>
<evidence type="ECO:0000256" key="20">
    <source>
        <dbReference type="ARBA" id="ARBA00076288"/>
    </source>
</evidence>
<dbReference type="GO" id="GO:0008716">
    <property type="term" value="F:D-alanine-D-alanine ligase activity"/>
    <property type="evidence" value="ECO:0007669"/>
    <property type="project" value="UniProtKB-UniRule"/>
</dbReference>
<dbReference type="InterPro" id="IPR013815">
    <property type="entry name" value="ATP_grasp_subdomain_1"/>
</dbReference>
<dbReference type="InterPro" id="IPR016185">
    <property type="entry name" value="PreATP-grasp_dom_sf"/>
</dbReference>
<comment type="pathway">
    <text evidence="18">Glycan biosynthesis.</text>
</comment>